<dbReference type="InterPro" id="IPR009724">
    <property type="entry name" value="TMEM70"/>
</dbReference>
<dbReference type="InterPro" id="IPR045325">
    <property type="entry name" value="TMEM70/TMEM186/TMEM223"/>
</dbReference>
<reference evidence="3" key="2">
    <citation type="submission" date="2025-09" db="UniProtKB">
        <authorList>
            <consortium name="Ensembl"/>
        </authorList>
    </citation>
    <scope>IDENTIFICATION</scope>
</reference>
<sequence length="230" mass="25831">MRPPPCAPVLRCHGRRQQSASVSALLWRAPRSYPRSTRRAELVLCPQERVPAAACPWSPCSLPVLQWTGLTRTAHLHGSLGTAVRGVKAFSYSTSGASVLLMPHIFLNTGLGAQSWALQAVFCGVIGFFTFLTPVMLHLITKGYVVRLYHDPTQDVYTAITYSVFLTEKRTVFHQMQVRLPDVSKMFTTFYADRTGLLVNPDLFTVPQHYNHLMGYDKPFNFCPEQLDKS</sequence>
<reference evidence="3" key="1">
    <citation type="submission" date="2025-08" db="UniProtKB">
        <authorList>
            <consortium name="Ensembl"/>
        </authorList>
    </citation>
    <scope>IDENTIFICATION</scope>
</reference>
<keyword evidence="2" id="KW-0472">Membrane</keyword>
<keyword evidence="2" id="KW-1133">Transmembrane helix</keyword>
<dbReference type="PANTHER" id="PTHR13281:SF0">
    <property type="entry name" value="TRANSMEMBRANE PROTEIN 70, MITOCHONDRIAL"/>
    <property type="match status" value="1"/>
</dbReference>
<dbReference type="GO" id="GO:0031966">
    <property type="term" value="C:mitochondrial membrane"/>
    <property type="evidence" value="ECO:0007669"/>
    <property type="project" value="TreeGrafter"/>
</dbReference>
<keyword evidence="2" id="KW-0812">Transmembrane</keyword>
<feature type="transmembrane region" description="Helical" evidence="2">
    <location>
        <begin position="116"/>
        <end position="140"/>
    </location>
</feature>
<accession>A0A8C6T2I1</accession>
<dbReference type="Proteomes" id="UP000694523">
    <property type="component" value="Unplaced"/>
</dbReference>
<dbReference type="GO" id="GO:0033615">
    <property type="term" value="P:mitochondrial proton-transporting ATP synthase complex assembly"/>
    <property type="evidence" value="ECO:0007669"/>
    <property type="project" value="TreeGrafter"/>
</dbReference>
<organism evidence="3 4">
    <name type="scientific">Neogobius melanostomus</name>
    <name type="common">round goby</name>
    <dbReference type="NCBI Taxonomy" id="47308"/>
    <lineage>
        <taxon>Eukaryota</taxon>
        <taxon>Metazoa</taxon>
        <taxon>Chordata</taxon>
        <taxon>Craniata</taxon>
        <taxon>Vertebrata</taxon>
        <taxon>Euteleostomi</taxon>
        <taxon>Actinopterygii</taxon>
        <taxon>Neopterygii</taxon>
        <taxon>Teleostei</taxon>
        <taxon>Neoteleostei</taxon>
        <taxon>Acanthomorphata</taxon>
        <taxon>Gobiaria</taxon>
        <taxon>Gobiiformes</taxon>
        <taxon>Gobioidei</taxon>
        <taxon>Gobiidae</taxon>
        <taxon>Benthophilinae</taxon>
        <taxon>Neogobiini</taxon>
        <taxon>Neogobius</taxon>
    </lineage>
</organism>
<dbReference type="Ensembl" id="ENSNMLT00000017214.1">
    <property type="protein sequence ID" value="ENSNMLP00000015324.1"/>
    <property type="gene ID" value="ENSNMLG00000010159.1"/>
</dbReference>
<evidence type="ECO:0000256" key="2">
    <source>
        <dbReference type="SAM" id="Phobius"/>
    </source>
</evidence>
<dbReference type="Pfam" id="PF06979">
    <property type="entry name" value="TMEM70"/>
    <property type="match status" value="1"/>
</dbReference>
<name>A0A8C6T2I1_9GOBI</name>
<evidence type="ECO:0000313" key="4">
    <source>
        <dbReference type="Proteomes" id="UP000694523"/>
    </source>
</evidence>
<protein>
    <submittedName>
        <fullName evidence="3">Transmembrane protein 70</fullName>
    </submittedName>
</protein>
<evidence type="ECO:0000256" key="1">
    <source>
        <dbReference type="ARBA" id="ARBA00005280"/>
    </source>
</evidence>
<keyword evidence="4" id="KW-1185">Reference proteome</keyword>
<dbReference type="PANTHER" id="PTHR13281">
    <property type="entry name" value="TRANSMEMBRANE PROTEIN 70, MITOCHONDRIAL"/>
    <property type="match status" value="1"/>
</dbReference>
<comment type="similarity">
    <text evidence="1">Belongs to the TMEM70 family.</text>
</comment>
<dbReference type="AlphaFoldDB" id="A0A8C6T2I1"/>
<evidence type="ECO:0000313" key="3">
    <source>
        <dbReference type="Ensembl" id="ENSNMLP00000015324.1"/>
    </source>
</evidence>
<proteinExistence type="inferred from homology"/>